<protein>
    <submittedName>
        <fullName evidence="2">Uncharacterized protein</fullName>
    </submittedName>
</protein>
<sequence length="141" mass="15897">MGKIKDTLQGNGNQEYIKRFSTGVVSYSLFADMYENRSFFMGRLDFMVDCANETGEFEKAMDLIHLLIEQGHEENESFWDKGKSEKGAAGGNFIMTIKDEVQEKSDKLLEGMLADANKEIERLKADLAEKRKALAGEVQDA</sequence>
<accession>A0A8J6NU70</accession>
<feature type="coiled-coil region" evidence="1">
    <location>
        <begin position="106"/>
        <end position="140"/>
    </location>
</feature>
<keyword evidence="1" id="KW-0175">Coiled coil</keyword>
<evidence type="ECO:0000313" key="3">
    <source>
        <dbReference type="Proteomes" id="UP000603434"/>
    </source>
</evidence>
<proteinExistence type="predicted"/>
<dbReference type="EMBL" id="JACNJH010000085">
    <property type="protein sequence ID" value="MBC8360376.1"/>
    <property type="molecule type" value="Genomic_DNA"/>
</dbReference>
<dbReference type="Proteomes" id="UP000603434">
    <property type="component" value="Unassembled WGS sequence"/>
</dbReference>
<evidence type="ECO:0000256" key="1">
    <source>
        <dbReference type="SAM" id="Coils"/>
    </source>
</evidence>
<organism evidence="2 3">
    <name type="scientific">Candidatus Desulfatibia profunda</name>
    <dbReference type="NCBI Taxonomy" id="2841695"/>
    <lineage>
        <taxon>Bacteria</taxon>
        <taxon>Pseudomonadati</taxon>
        <taxon>Thermodesulfobacteriota</taxon>
        <taxon>Desulfobacteria</taxon>
        <taxon>Desulfobacterales</taxon>
        <taxon>Desulfobacterales incertae sedis</taxon>
        <taxon>Candidatus Desulfatibia</taxon>
    </lineage>
</organism>
<name>A0A8J6NU70_9BACT</name>
<comment type="caution">
    <text evidence="2">The sequence shown here is derived from an EMBL/GenBank/DDBJ whole genome shotgun (WGS) entry which is preliminary data.</text>
</comment>
<dbReference type="AlphaFoldDB" id="A0A8J6NU70"/>
<reference evidence="2 3" key="1">
    <citation type="submission" date="2020-08" db="EMBL/GenBank/DDBJ databases">
        <title>Bridging the membrane lipid divide: bacteria of the FCB group superphylum have the potential to synthesize archaeal ether lipids.</title>
        <authorList>
            <person name="Villanueva L."/>
            <person name="Von Meijenfeldt F.A.B."/>
            <person name="Westbye A.B."/>
            <person name="Yadav S."/>
            <person name="Hopmans E.C."/>
            <person name="Dutilh B.E."/>
            <person name="Sinninghe Damste J.S."/>
        </authorList>
    </citation>
    <scope>NUCLEOTIDE SEQUENCE [LARGE SCALE GENOMIC DNA]</scope>
    <source>
        <strain evidence="2">NIOZ-UU30</strain>
    </source>
</reference>
<gene>
    <name evidence="2" type="ORF">H8E23_03115</name>
</gene>
<evidence type="ECO:0000313" key="2">
    <source>
        <dbReference type="EMBL" id="MBC8360376.1"/>
    </source>
</evidence>